<sequence>ALQLCCALLPPLSRRRLQLLVRVVVRVAHNGQLPPLQPPMDNRSLMLESLWRCVLRPRDPSRLDEVLCRRALDFIARNHALVLRPPVHLLAGPQPRAAPVTRGLQDPGREPQLRPSHWFCRQISVSEFRAQGQSESRAALLALLDGLLDDGRMNQREKQRKIKQFRKAYPDVYRSRFPDAAGCSPAPPPRAPRRPPLLALKGALPNPFNRVRF</sequence>
<dbReference type="HOGENOM" id="CLU_1297053_0_0_1"/>
<dbReference type="PANTHER" id="PTHR16206">
    <property type="entry name" value="DEP DOMAIN-CONTAINING"/>
    <property type="match status" value="1"/>
</dbReference>
<evidence type="ECO:0008006" key="2">
    <source>
        <dbReference type="Google" id="ProtNLM"/>
    </source>
</evidence>
<dbReference type="Ensembl" id="ENSPMAT00000001674.1">
    <property type="protein sequence ID" value="ENSPMAP00000001665.1"/>
    <property type="gene ID" value="ENSPMAG00000001511.1"/>
</dbReference>
<dbReference type="AlphaFoldDB" id="S4R8Y4"/>
<reference evidence="1" key="1">
    <citation type="submission" date="2025-08" db="UniProtKB">
        <authorList>
            <consortium name="Ensembl"/>
        </authorList>
    </citation>
    <scope>IDENTIFICATION</scope>
</reference>
<name>S4R8Y4_PETMA</name>
<organism evidence="1">
    <name type="scientific">Petromyzon marinus</name>
    <name type="common">Sea lamprey</name>
    <dbReference type="NCBI Taxonomy" id="7757"/>
    <lineage>
        <taxon>Eukaryota</taxon>
        <taxon>Metazoa</taxon>
        <taxon>Chordata</taxon>
        <taxon>Craniata</taxon>
        <taxon>Vertebrata</taxon>
        <taxon>Cyclostomata</taxon>
        <taxon>Hyperoartia</taxon>
        <taxon>Petromyzontiformes</taxon>
        <taxon>Petromyzontidae</taxon>
        <taxon>Petromyzon</taxon>
    </lineage>
</organism>
<dbReference type="STRING" id="7757.ENSPMAP00000001665"/>
<reference evidence="1" key="2">
    <citation type="submission" date="2025-09" db="UniProtKB">
        <authorList>
            <consortium name="Ensembl"/>
        </authorList>
    </citation>
    <scope>IDENTIFICATION</scope>
</reference>
<protein>
    <recommendedName>
        <fullName evidence="2">DEP domain-containing protein</fullName>
    </recommendedName>
</protein>
<accession>S4R8Y4</accession>
<proteinExistence type="predicted"/>
<evidence type="ECO:0000313" key="1">
    <source>
        <dbReference type="Ensembl" id="ENSPMAP00000001665.1"/>
    </source>
</evidence>
<dbReference type="GeneTree" id="ENSGT00950000182976"/>
<dbReference type="PANTHER" id="PTHR16206:SF4">
    <property type="entry name" value="PROTEIN LET-99"/>
    <property type="match status" value="1"/>
</dbReference>